<feature type="compositionally biased region" description="Basic residues" evidence="1">
    <location>
        <begin position="51"/>
        <end position="61"/>
    </location>
</feature>
<organism evidence="2 3">
    <name type="scientific">Cannabis sativa</name>
    <name type="common">Hemp</name>
    <name type="synonym">Marijuana</name>
    <dbReference type="NCBI Taxonomy" id="3483"/>
    <lineage>
        <taxon>Eukaryota</taxon>
        <taxon>Viridiplantae</taxon>
        <taxon>Streptophyta</taxon>
        <taxon>Embryophyta</taxon>
        <taxon>Tracheophyta</taxon>
        <taxon>Spermatophyta</taxon>
        <taxon>Magnoliopsida</taxon>
        <taxon>eudicotyledons</taxon>
        <taxon>Gunneridae</taxon>
        <taxon>Pentapetalae</taxon>
        <taxon>rosids</taxon>
        <taxon>fabids</taxon>
        <taxon>Rosales</taxon>
        <taxon>Cannabaceae</taxon>
        <taxon>Cannabis</taxon>
    </lineage>
</organism>
<feature type="compositionally biased region" description="Polar residues" evidence="1">
    <location>
        <begin position="77"/>
        <end position="91"/>
    </location>
</feature>
<dbReference type="Proteomes" id="UP000583929">
    <property type="component" value="Unassembled WGS sequence"/>
</dbReference>
<name>A0A7J6FB03_CANSA</name>
<dbReference type="EMBL" id="JAATIQ010000243">
    <property type="protein sequence ID" value="KAF4367768.1"/>
    <property type="molecule type" value="Genomic_DNA"/>
</dbReference>
<feature type="region of interest" description="Disordered" evidence="1">
    <location>
        <begin position="45"/>
        <end position="97"/>
    </location>
</feature>
<reference evidence="2 3" key="1">
    <citation type="journal article" date="2020" name="bioRxiv">
        <title>Sequence and annotation of 42 cannabis genomes reveals extensive copy number variation in cannabinoid synthesis and pathogen resistance genes.</title>
        <authorList>
            <person name="Mckernan K.J."/>
            <person name="Helbert Y."/>
            <person name="Kane L.T."/>
            <person name="Ebling H."/>
            <person name="Zhang L."/>
            <person name="Liu B."/>
            <person name="Eaton Z."/>
            <person name="Mclaughlin S."/>
            <person name="Kingan S."/>
            <person name="Baybayan P."/>
            <person name="Concepcion G."/>
            <person name="Jordan M."/>
            <person name="Riva A."/>
            <person name="Barbazuk W."/>
            <person name="Harkins T."/>
        </authorList>
    </citation>
    <scope>NUCLEOTIDE SEQUENCE [LARGE SCALE GENOMIC DNA]</scope>
    <source>
        <strain evidence="3">cv. Jamaican Lion 4</strain>
        <tissue evidence="2">Leaf</tissue>
    </source>
</reference>
<dbReference type="PANTHER" id="PTHR46156:SF1">
    <property type="entry name" value="ZINC FINGER CCCH DOMAIN-CONTAINING PROTEIN 3"/>
    <property type="match status" value="1"/>
</dbReference>
<feature type="region of interest" description="Disordered" evidence="1">
    <location>
        <begin position="594"/>
        <end position="614"/>
    </location>
</feature>
<feature type="compositionally biased region" description="Polar residues" evidence="1">
    <location>
        <begin position="598"/>
        <end position="610"/>
    </location>
</feature>
<evidence type="ECO:0000313" key="3">
    <source>
        <dbReference type="Proteomes" id="UP000583929"/>
    </source>
</evidence>
<proteinExistence type="predicted"/>
<evidence type="ECO:0000313" key="2">
    <source>
        <dbReference type="EMBL" id="KAF4367768.1"/>
    </source>
</evidence>
<keyword evidence="3" id="KW-1185">Reference proteome</keyword>
<comment type="caution">
    <text evidence="2">The sequence shown here is derived from an EMBL/GenBank/DDBJ whole genome shotgun (WGS) entry which is preliminary data.</text>
</comment>
<dbReference type="GO" id="GO:0005634">
    <property type="term" value="C:nucleus"/>
    <property type="evidence" value="ECO:0007669"/>
    <property type="project" value="TreeGrafter"/>
</dbReference>
<evidence type="ECO:0000256" key="1">
    <source>
        <dbReference type="SAM" id="MobiDB-lite"/>
    </source>
</evidence>
<sequence length="964" mass="108854">MELPRSMELTNFHHRGHHHYHPKQNLRYVSDPNSSLPYYADNANFYNSSDHHRHHRIRGHQAQRQSRPLPPPRGIQTRFQPLPSGQSSSLNYHPPQMHPYDPEQLRFTFADSYQDRPSLEDNFFGSLYHFRDLVFSPQLPFQIHHHRHNLLEFEQVVKQEFWVQQRVLTKNMPVRSRSHLEFGRGSLMFEFDQKLMLPFVMDGKLRNASVCISGFKLKHRVKLLGGEGDDSCSCRASFLSSPGTFFRGMESDVDSLHLDKSTSLDDKIRNCEESMLISRSCTHDNMQPSTDGALTSLPITRLFLEKSIIPIVKSLCSEGLRHEQKNVDAEVTAAIDKQSEVFNLENTGEEMLGVSAPKEVNAQEVIPRYLIPSEASALDIDQRLSLTGIEFDKDEFPSLSHFLHLPIYKSGVSTVTSCDEAVEFVHISDATPGSQISNEFCREDGNVKMIVDTDVSSTDEISLLQYTDVDIKSDSATGNDKLIEKKSISPPLHDSRSFPEGVNINGADYYNGKKNQLGHSTPRTVSGRMSFAFTNVKSKGTSYHVNPRTWHRNNGCSASPPGDNFFLRPSQAAAFPQGSSGFCPANRLNTPGLDESKSCTNRVGTGMSNHSLRKGEMMPSFENYRPSWVHSSTRNNDVSKFVKDLLTSENLNGPLTCLDNQSELDGGNLAHVNKKRIMPETPKSNQYVAISKSTDFSIPSADKIQASSFNGYLKRRKNQLIRTSLKSQTKQPLVTPDNNLNMGIQITFKAISSSTLCKRHSQNVVGKTFKRSSNSLVWTLCNSLSSKNDCDTINHQKVYPQLFPWKGPAYSKNLMQNWNSISKSNSFATSGSLLLSRNRDTVYTRSINGFSLRKSKLISVDGSSLKWSKPIDLHSEEANELVISTKINFKNLSLLTENCAMHMRGFHGPIGHGLHRNPTGFVKKKVRMCERTRHFGYEITITIDAVDWIIKTVKEVQQKEDRQR</sequence>
<dbReference type="PANTHER" id="PTHR46156">
    <property type="entry name" value="CCCH ZINGC FINGER"/>
    <property type="match status" value="1"/>
</dbReference>
<gene>
    <name evidence="2" type="ORF">G4B88_011069</name>
</gene>
<feature type="non-terminal residue" evidence="2">
    <location>
        <position position="1"/>
    </location>
</feature>
<accession>A0A7J6FB03</accession>
<dbReference type="AlphaFoldDB" id="A0A7J6FB03"/>
<protein>
    <submittedName>
        <fullName evidence="2">Uncharacterized protein</fullName>
    </submittedName>
</protein>